<dbReference type="AlphaFoldDB" id="A0A1L9X598"/>
<keyword evidence="2" id="KW-1185">Reference proteome</keyword>
<name>A0A1L9X598_ASPA1</name>
<organism evidence="1 2">
    <name type="scientific">Aspergillus aculeatus (strain ATCC 16872 / CBS 172.66 / WB 5094)</name>
    <dbReference type="NCBI Taxonomy" id="690307"/>
    <lineage>
        <taxon>Eukaryota</taxon>
        <taxon>Fungi</taxon>
        <taxon>Dikarya</taxon>
        <taxon>Ascomycota</taxon>
        <taxon>Pezizomycotina</taxon>
        <taxon>Eurotiomycetes</taxon>
        <taxon>Eurotiomycetidae</taxon>
        <taxon>Eurotiales</taxon>
        <taxon>Aspergillaceae</taxon>
        <taxon>Aspergillus</taxon>
        <taxon>Aspergillus subgen. Circumdati</taxon>
    </lineage>
</organism>
<dbReference type="Pfam" id="PF12311">
    <property type="entry name" value="DUF3632"/>
    <property type="match status" value="1"/>
</dbReference>
<dbReference type="STRING" id="690307.A0A1L9X598"/>
<dbReference type="VEuPathDB" id="FungiDB:ASPACDRAFT_111476"/>
<accession>A0A1L9X598</accession>
<dbReference type="GeneID" id="30969376"/>
<dbReference type="InterPro" id="IPR022085">
    <property type="entry name" value="OpdG"/>
</dbReference>
<reference evidence="2" key="1">
    <citation type="journal article" date="2017" name="Genome Biol.">
        <title>Comparative genomics reveals high biological diversity and specific adaptations in the industrially and medically important fungal genus Aspergillus.</title>
        <authorList>
            <person name="de Vries R.P."/>
            <person name="Riley R."/>
            <person name="Wiebenga A."/>
            <person name="Aguilar-Osorio G."/>
            <person name="Amillis S."/>
            <person name="Uchima C.A."/>
            <person name="Anderluh G."/>
            <person name="Asadollahi M."/>
            <person name="Askin M."/>
            <person name="Barry K."/>
            <person name="Battaglia E."/>
            <person name="Bayram O."/>
            <person name="Benocci T."/>
            <person name="Braus-Stromeyer S.A."/>
            <person name="Caldana C."/>
            <person name="Canovas D."/>
            <person name="Cerqueira G.C."/>
            <person name="Chen F."/>
            <person name="Chen W."/>
            <person name="Choi C."/>
            <person name="Clum A."/>
            <person name="Dos Santos R.A."/>
            <person name="Damasio A.R."/>
            <person name="Diallinas G."/>
            <person name="Emri T."/>
            <person name="Fekete E."/>
            <person name="Flipphi M."/>
            <person name="Freyberg S."/>
            <person name="Gallo A."/>
            <person name="Gournas C."/>
            <person name="Habgood R."/>
            <person name="Hainaut M."/>
            <person name="Harispe M.L."/>
            <person name="Henrissat B."/>
            <person name="Hilden K.S."/>
            <person name="Hope R."/>
            <person name="Hossain A."/>
            <person name="Karabika E."/>
            <person name="Karaffa L."/>
            <person name="Karanyi Z."/>
            <person name="Krasevec N."/>
            <person name="Kuo A."/>
            <person name="Kusch H."/>
            <person name="LaButti K."/>
            <person name="Lagendijk E.L."/>
            <person name="Lapidus A."/>
            <person name="Levasseur A."/>
            <person name="Lindquist E."/>
            <person name="Lipzen A."/>
            <person name="Logrieco A.F."/>
            <person name="MacCabe A."/>
            <person name="Maekelae M.R."/>
            <person name="Malavazi I."/>
            <person name="Melin P."/>
            <person name="Meyer V."/>
            <person name="Mielnichuk N."/>
            <person name="Miskei M."/>
            <person name="Molnar A.P."/>
            <person name="Mule G."/>
            <person name="Ngan C.Y."/>
            <person name="Orejas M."/>
            <person name="Orosz E."/>
            <person name="Ouedraogo J.P."/>
            <person name="Overkamp K.M."/>
            <person name="Park H.-S."/>
            <person name="Perrone G."/>
            <person name="Piumi F."/>
            <person name="Punt P.J."/>
            <person name="Ram A.F."/>
            <person name="Ramon A."/>
            <person name="Rauscher S."/>
            <person name="Record E."/>
            <person name="Riano-Pachon D.M."/>
            <person name="Robert V."/>
            <person name="Roehrig J."/>
            <person name="Ruller R."/>
            <person name="Salamov A."/>
            <person name="Salih N.S."/>
            <person name="Samson R.A."/>
            <person name="Sandor E."/>
            <person name="Sanguinetti M."/>
            <person name="Schuetze T."/>
            <person name="Sepcic K."/>
            <person name="Shelest E."/>
            <person name="Sherlock G."/>
            <person name="Sophianopoulou V."/>
            <person name="Squina F.M."/>
            <person name="Sun H."/>
            <person name="Susca A."/>
            <person name="Todd R.B."/>
            <person name="Tsang A."/>
            <person name="Unkles S.E."/>
            <person name="van de Wiele N."/>
            <person name="van Rossen-Uffink D."/>
            <person name="Oliveira J.V."/>
            <person name="Vesth T.C."/>
            <person name="Visser J."/>
            <person name="Yu J.-H."/>
            <person name="Zhou M."/>
            <person name="Andersen M.R."/>
            <person name="Archer D.B."/>
            <person name="Baker S.E."/>
            <person name="Benoit I."/>
            <person name="Brakhage A.A."/>
            <person name="Braus G.H."/>
            <person name="Fischer R."/>
            <person name="Frisvad J.C."/>
            <person name="Goldman G.H."/>
            <person name="Houbraken J."/>
            <person name="Oakley B."/>
            <person name="Pocsi I."/>
            <person name="Scazzocchio C."/>
            <person name="Seiboth B."/>
            <person name="vanKuyk P.A."/>
            <person name="Wortman J."/>
            <person name="Dyer P.S."/>
            <person name="Grigoriev I.V."/>
        </authorList>
    </citation>
    <scope>NUCLEOTIDE SEQUENCE [LARGE SCALE GENOMIC DNA]</scope>
    <source>
        <strain evidence="2">ATCC 16872 / CBS 172.66 / WB 5094</strain>
    </source>
</reference>
<dbReference type="Proteomes" id="UP000184546">
    <property type="component" value="Unassembled WGS sequence"/>
</dbReference>
<dbReference type="RefSeq" id="XP_020059959.1">
    <property type="nucleotide sequence ID" value="XM_020195562.1"/>
</dbReference>
<proteinExistence type="predicted"/>
<gene>
    <name evidence="1" type="ORF">ASPACDRAFT_111476</name>
</gene>
<sequence>MSSPQSTENPGFDTVLDFNIFEHHDDEEDLFYKNKLVAIVEGEVTPKQAAIEIDTFVTHDSERLYKLHRAYHFSPEDLPDEIRGQLPLPADRDERELGIHCPNPGGHIEMFMHWVFRLGSAFPPGHVGQDRLVAFLEALRDLPRHEIVTIVSPSVASSSDDQIEQNMYTTLEVWPMGGDWLLLQMAAHYEEQVYLYRLYAATRLPPTEIDLRLRNFQSAIARMTALNLVDCGWLSSLEGILPSHPWYPDLNDPESQGSGKDQGFRWLAGWIIAGVQWLLRAEVGRYVYQQCRKREKIVERSEMWSMERWQQWKDQFAFAANEVRVGVHAQELARLALEKMTEYEGGGATAGGDL</sequence>
<dbReference type="OrthoDB" id="3350591at2759"/>
<dbReference type="OMA" id="WSMERWR"/>
<evidence type="ECO:0000313" key="1">
    <source>
        <dbReference type="EMBL" id="OJK03620.1"/>
    </source>
</evidence>
<evidence type="ECO:0000313" key="2">
    <source>
        <dbReference type="Proteomes" id="UP000184546"/>
    </source>
</evidence>
<protein>
    <submittedName>
        <fullName evidence="1">Uncharacterized protein</fullName>
    </submittedName>
</protein>
<dbReference type="EMBL" id="KV878971">
    <property type="protein sequence ID" value="OJK03620.1"/>
    <property type="molecule type" value="Genomic_DNA"/>
</dbReference>